<organism evidence="1 2">
    <name type="scientific">Tectimicrobiota bacterium</name>
    <dbReference type="NCBI Taxonomy" id="2528274"/>
    <lineage>
        <taxon>Bacteria</taxon>
        <taxon>Pseudomonadati</taxon>
        <taxon>Nitrospinota/Tectimicrobiota group</taxon>
        <taxon>Candidatus Tectimicrobiota</taxon>
    </lineage>
</organism>
<name>A0A932LZ82_UNCTE</name>
<dbReference type="Proteomes" id="UP000741360">
    <property type="component" value="Unassembled WGS sequence"/>
</dbReference>
<evidence type="ECO:0000313" key="1">
    <source>
        <dbReference type="EMBL" id="MBI3013674.1"/>
    </source>
</evidence>
<comment type="caution">
    <text evidence="1">The sequence shown here is derived from an EMBL/GenBank/DDBJ whole genome shotgun (WGS) entry which is preliminary data.</text>
</comment>
<proteinExistence type="predicted"/>
<protein>
    <submittedName>
        <fullName evidence="1">Uncharacterized protein</fullName>
    </submittedName>
</protein>
<sequence>MRHDSSCCESDQMQKPASGLAEQFRDLLGRRIGNAQLSGLNNIVQSAPSFDQVKKFVEHQGKKSERAGRFDVKEFWEAVGKALAGLEDEAWRLANEAGLSVPPKGSKPSEVRRALDPLFLRLAREYVQHFVAHSSMLSHPS</sequence>
<evidence type="ECO:0000313" key="2">
    <source>
        <dbReference type="Proteomes" id="UP000741360"/>
    </source>
</evidence>
<reference evidence="1" key="1">
    <citation type="submission" date="2020-07" db="EMBL/GenBank/DDBJ databases">
        <title>Huge and variable diversity of episymbiotic CPR bacteria and DPANN archaea in groundwater ecosystems.</title>
        <authorList>
            <person name="He C.Y."/>
            <person name="Keren R."/>
            <person name="Whittaker M."/>
            <person name="Farag I.F."/>
            <person name="Doudna J."/>
            <person name="Cate J.H.D."/>
            <person name="Banfield J.F."/>
        </authorList>
    </citation>
    <scope>NUCLEOTIDE SEQUENCE</scope>
    <source>
        <strain evidence="1">NC_groundwater_717_Ag_S-0.2um_59_8</strain>
    </source>
</reference>
<gene>
    <name evidence="1" type="ORF">HYY65_01110</name>
</gene>
<accession>A0A932LZ82</accession>
<dbReference type="AlphaFoldDB" id="A0A932LZ82"/>
<dbReference type="EMBL" id="JACPSX010000019">
    <property type="protein sequence ID" value="MBI3013674.1"/>
    <property type="molecule type" value="Genomic_DNA"/>
</dbReference>